<gene>
    <name evidence="1" type="ORF">WJ0W_001431</name>
</gene>
<proteinExistence type="predicted"/>
<evidence type="ECO:0000313" key="1">
    <source>
        <dbReference type="EMBL" id="CAH8244193.1"/>
    </source>
</evidence>
<accession>A0ABM9FZ65</accession>
<comment type="caution">
    <text evidence="1">The sequence shown here is derived from an EMBL/GenBank/DDBJ whole genome shotgun (WGS) entry which is preliminary data.</text>
</comment>
<evidence type="ECO:0000313" key="2">
    <source>
        <dbReference type="Proteomes" id="UP001154322"/>
    </source>
</evidence>
<protein>
    <submittedName>
        <fullName evidence="1">Uncharacterized protein</fullName>
    </submittedName>
</protein>
<keyword evidence="2" id="KW-1185">Reference proteome</keyword>
<dbReference type="Proteomes" id="UP001154322">
    <property type="component" value="Unassembled WGS sequence"/>
</dbReference>
<organism evidence="1 2">
    <name type="scientific">Paenibacillus melissococcoides</name>
    <dbReference type="NCBI Taxonomy" id="2912268"/>
    <lineage>
        <taxon>Bacteria</taxon>
        <taxon>Bacillati</taxon>
        <taxon>Bacillota</taxon>
        <taxon>Bacilli</taxon>
        <taxon>Bacillales</taxon>
        <taxon>Paenibacillaceae</taxon>
        <taxon>Paenibacillus</taxon>
    </lineage>
</organism>
<dbReference type="EMBL" id="CALYLO010000001">
    <property type="protein sequence ID" value="CAH8244193.1"/>
    <property type="molecule type" value="Genomic_DNA"/>
</dbReference>
<reference evidence="1" key="1">
    <citation type="submission" date="2022-06" db="EMBL/GenBank/DDBJ databases">
        <authorList>
            <person name="Dietemann V."/>
            <person name="Ory F."/>
            <person name="Dainat B."/>
            <person name="Oberhansli S."/>
        </authorList>
    </citation>
    <scope>NUCLEOTIDE SEQUENCE</scope>
    <source>
        <strain evidence="1">Ena-SAMPLE-TAB-26-04-2022-14:26:32:270-5432</strain>
    </source>
</reference>
<name>A0ABM9FZ65_9BACL</name>
<sequence>MEDGWEQRNPAPMQEVTLFAQLFDEIPAKVHQFRRFLLSIHWYGGNSCRFAGIAVPE</sequence>
<dbReference type="RefSeq" id="WP_213426916.1">
    <property type="nucleotide sequence ID" value="NZ_AP031286.1"/>
</dbReference>